<dbReference type="AlphaFoldDB" id="A0A848BRN9"/>
<dbReference type="InterPro" id="IPR023346">
    <property type="entry name" value="Lysozyme-like_dom_sf"/>
</dbReference>
<proteinExistence type="predicted"/>
<dbReference type="RefSeq" id="WP_170087596.1">
    <property type="nucleotide sequence ID" value="NZ_JABAFG010000010.1"/>
</dbReference>
<organism evidence="2 3">
    <name type="scientific">Megasphaera hexanoica</name>
    <dbReference type="NCBI Taxonomy" id="1675036"/>
    <lineage>
        <taxon>Bacteria</taxon>
        <taxon>Bacillati</taxon>
        <taxon>Bacillota</taxon>
        <taxon>Negativicutes</taxon>
        <taxon>Veillonellales</taxon>
        <taxon>Veillonellaceae</taxon>
        <taxon>Megasphaera</taxon>
    </lineage>
</organism>
<protein>
    <submittedName>
        <fullName evidence="2">Transglycosylase SLT domain-containing protein</fullName>
    </submittedName>
</protein>
<dbReference type="SUPFAM" id="SSF53955">
    <property type="entry name" value="Lysozyme-like"/>
    <property type="match status" value="1"/>
</dbReference>
<name>A0A848BRN9_9FIRM</name>
<dbReference type="InterPro" id="IPR008258">
    <property type="entry name" value="Transglycosylase_SLT_dom_1"/>
</dbReference>
<comment type="caution">
    <text evidence="2">The sequence shown here is derived from an EMBL/GenBank/DDBJ whole genome shotgun (WGS) entry which is preliminary data.</text>
</comment>
<gene>
    <name evidence="2" type="ORF">HF872_07015</name>
</gene>
<accession>A0A848BRN9</accession>
<feature type="domain" description="Transglycosylase SLT" evidence="1">
    <location>
        <begin position="5"/>
        <end position="114"/>
    </location>
</feature>
<evidence type="ECO:0000313" key="3">
    <source>
        <dbReference type="Proteomes" id="UP000591071"/>
    </source>
</evidence>
<dbReference type="Proteomes" id="UP000591071">
    <property type="component" value="Unassembled WGS sequence"/>
</dbReference>
<evidence type="ECO:0000259" key="1">
    <source>
        <dbReference type="Pfam" id="PF01464"/>
    </source>
</evidence>
<sequence>MSYAQYIINAANQYGIDPNIALAIAARETGGDDINAINMAPNGGLMQVTDYSANDYGVNDMYPDWQTDPQQNALAGMYILSQKIKEQGGDTWAGVRAYNGAGDAAQQYLQQVQANYNNLSKSSPFVYHADDAQGNPFMNIQAYIRQNNPNERLNVAGLLDMVSQRPSTKTIHDILQSPDYQRQLNYLPSATRDLLKPFAQQLQERRAALDKAELDNNSFVNKVGIGTRAINMINHSNNIDNRNTYASFAKQLGVNVNPGVDQFVSGAGLLNSRIKQEQAEKAYTDAIDNMEWQKELADKENALTQRKIDMVNTLYGGVNG</sequence>
<dbReference type="Pfam" id="PF01464">
    <property type="entry name" value="SLT"/>
    <property type="match status" value="1"/>
</dbReference>
<dbReference type="Gene3D" id="1.10.530.10">
    <property type="match status" value="1"/>
</dbReference>
<evidence type="ECO:0000313" key="2">
    <source>
        <dbReference type="EMBL" id="NME28372.1"/>
    </source>
</evidence>
<reference evidence="2 3" key="1">
    <citation type="submission" date="2020-04" db="EMBL/GenBank/DDBJ databases">
        <authorList>
            <person name="Hitch T.C.A."/>
            <person name="Wylensek D."/>
            <person name="Clavel T."/>
        </authorList>
    </citation>
    <scope>NUCLEOTIDE SEQUENCE [LARGE SCALE GENOMIC DNA]</scope>
    <source>
        <strain evidence="2 3">Oil-RF-744-FAT-WT-6-1</strain>
    </source>
</reference>
<dbReference type="EMBL" id="JABAFG010000010">
    <property type="protein sequence ID" value="NME28372.1"/>
    <property type="molecule type" value="Genomic_DNA"/>
</dbReference>